<evidence type="ECO:0000313" key="3">
    <source>
        <dbReference type="Proteomes" id="UP001565368"/>
    </source>
</evidence>
<proteinExistence type="predicted"/>
<comment type="caution">
    <text evidence="2">The sequence shown here is derived from an EMBL/GenBank/DDBJ whole genome shotgun (WGS) entry which is preliminary data.</text>
</comment>
<dbReference type="EMBL" id="JBBXJM010000006">
    <property type="protein sequence ID" value="KAL1405911.1"/>
    <property type="molecule type" value="Genomic_DNA"/>
</dbReference>
<evidence type="ECO:0000313" key="2">
    <source>
        <dbReference type="EMBL" id="KAL1405911.1"/>
    </source>
</evidence>
<sequence length="257" mass="28370">MPNIMNTPLQETNNPFPEVQGYSLDVDWAYIAATAPPANEPTRHDPAPGLFTPLARLFAPLTAEVNAAFAPLAAGVDELRAWSAMARDYWPEAASAVSVFCYQVRSSFDLTYRRDLVSLVQMFRKDARRAFGTISMGLEMAGAAGDPLMGSAGYAVVFAGLCQLFIVSVWDGSQFIICFNMFVFDFLEGIYLFSKCLLKLALIVLDVVPPLLFAVVILAFKLIVGFIRLLRNTPIIVRGIVRNVGMPWRQSTIVYAE</sequence>
<protein>
    <submittedName>
        <fullName evidence="2">Uncharacterized protein</fullName>
    </submittedName>
</protein>
<keyword evidence="1" id="KW-0812">Transmembrane</keyword>
<accession>A0ABR3PTY6</accession>
<dbReference type="RefSeq" id="XP_069205855.1">
    <property type="nucleotide sequence ID" value="XM_069356014.1"/>
</dbReference>
<reference evidence="2 3" key="1">
    <citation type="submission" date="2023-08" db="EMBL/GenBank/DDBJ databases">
        <title>Annotated Genome Sequence of Vanrija albida AlHP1.</title>
        <authorList>
            <person name="Herzog R."/>
        </authorList>
    </citation>
    <scope>NUCLEOTIDE SEQUENCE [LARGE SCALE GENOMIC DNA]</scope>
    <source>
        <strain evidence="2 3">AlHP1</strain>
    </source>
</reference>
<feature type="transmembrane region" description="Helical" evidence="1">
    <location>
        <begin position="211"/>
        <end position="230"/>
    </location>
</feature>
<keyword evidence="3" id="KW-1185">Reference proteome</keyword>
<dbReference type="GeneID" id="95988634"/>
<gene>
    <name evidence="2" type="ORF">Q8F55_007591</name>
</gene>
<keyword evidence="1" id="KW-1133">Transmembrane helix</keyword>
<keyword evidence="1" id="KW-0472">Membrane</keyword>
<evidence type="ECO:0000256" key="1">
    <source>
        <dbReference type="SAM" id="Phobius"/>
    </source>
</evidence>
<feature type="transmembrane region" description="Helical" evidence="1">
    <location>
        <begin position="151"/>
        <end position="170"/>
    </location>
</feature>
<name>A0ABR3PTY6_9TREE</name>
<feature type="transmembrane region" description="Helical" evidence="1">
    <location>
        <begin position="182"/>
        <end position="205"/>
    </location>
</feature>
<organism evidence="2 3">
    <name type="scientific">Vanrija albida</name>
    <dbReference type="NCBI Taxonomy" id="181172"/>
    <lineage>
        <taxon>Eukaryota</taxon>
        <taxon>Fungi</taxon>
        <taxon>Dikarya</taxon>
        <taxon>Basidiomycota</taxon>
        <taxon>Agaricomycotina</taxon>
        <taxon>Tremellomycetes</taxon>
        <taxon>Trichosporonales</taxon>
        <taxon>Trichosporonaceae</taxon>
        <taxon>Vanrija</taxon>
    </lineage>
</organism>
<dbReference type="Proteomes" id="UP001565368">
    <property type="component" value="Unassembled WGS sequence"/>
</dbReference>